<evidence type="ECO:0000313" key="1">
    <source>
        <dbReference type="EMBL" id="CAG8459909.1"/>
    </source>
</evidence>
<sequence length="412" mass="45908">MSTHSNNSFEKIVNSIEEKKLLKKLDLRIIPLVTLLYTLSFLDRVNIGNAKLAHLERDLNLVGNEYNWSLGIFFIGYVIFEVPSNIALIKIRPSIWISTLMLIWGIIMTCMAFAKNFSQLMVIRFLLGAFESGLFPGVVFYLTRWYKKSEQSYRIGLFFSGATIAGAFNGLLAFAITNLDSKYGLNGWQWLFIIDGLATVIVALFAYFLISDSVETVSWLTEDERKLAIDRLKLDAGDAHATHFDKVEIIKAFKDVVIIRSPYLIFSMLVAVIGYSLLVAQSTSIALKYTGACVVGLGAFASIPTSIAWLTNNLAGDSKRAVGCAMMIAWGNIGGVVSAQLYTANEAPDYKSGHSIALSLLLIGVILSIIQYYYLKRANKLKLNDPNKFLNELSEEEVKHLGDMHPSFIYSL</sequence>
<dbReference type="Proteomes" id="UP000789860">
    <property type="component" value="Unassembled WGS sequence"/>
</dbReference>
<gene>
    <name evidence="1" type="ORF">SCALOS_LOCUS1565</name>
</gene>
<dbReference type="EMBL" id="CAJVPM010001116">
    <property type="protein sequence ID" value="CAG8459909.1"/>
    <property type="molecule type" value="Genomic_DNA"/>
</dbReference>
<name>A0ACA9K9F4_9GLOM</name>
<accession>A0ACA9K9F4</accession>
<protein>
    <submittedName>
        <fullName evidence="1">11786_t:CDS:1</fullName>
    </submittedName>
</protein>
<evidence type="ECO:0000313" key="2">
    <source>
        <dbReference type="Proteomes" id="UP000789860"/>
    </source>
</evidence>
<reference evidence="1" key="1">
    <citation type="submission" date="2021-06" db="EMBL/GenBank/DDBJ databases">
        <authorList>
            <person name="Kallberg Y."/>
            <person name="Tangrot J."/>
            <person name="Rosling A."/>
        </authorList>
    </citation>
    <scope>NUCLEOTIDE SEQUENCE</scope>
    <source>
        <strain evidence="1">AU212A</strain>
    </source>
</reference>
<keyword evidence="2" id="KW-1185">Reference proteome</keyword>
<proteinExistence type="predicted"/>
<organism evidence="1 2">
    <name type="scientific">Scutellospora calospora</name>
    <dbReference type="NCBI Taxonomy" id="85575"/>
    <lineage>
        <taxon>Eukaryota</taxon>
        <taxon>Fungi</taxon>
        <taxon>Fungi incertae sedis</taxon>
        <taxon>Mucoromycota</taxon>
        <taxon>Glomeromycotina</taxon>
        <taxon>Glomeromycetes</taxon>
        <taxon>Diversisporales</taxon>
        <taxon>Gigasporaceae</taxon>
        <taxon>Scutellospora</taxon>
    </lineage>
</organism>
<comment type="caution">
    <text evidence="1">The sequence shown here is derived from an EMBL/GenBank/DDBJ whole genome shotgun (WGS) entry which is preliminary data.</text>
</comment>